<dbReference type="Proteomes" id="UP000291933">
    <property type="component" value="Unassembled WGS sequence"/>
</dbReference>
<reference evidence="2 3" key="1">
    <citation type="submission" date="2019-01" db="EMBL/GenBank/DDBJ databases">
        <title>Lactibacter flavus gen. nov., sp. nov., a novel bacterium of the family Propionibacteriaceae isolated from raw milk and dairy products.</title>
        <authorList>
            <person name="Huptas C."/>
            <person name="Wenning M."/>
            <person name="Breitenwieser F."/>
            <person name="Doll E."/>
            <person name="Von Neubeck M."/>
            <person name="Busse H.-J."/>
            <person name="Scherer S."/>
        </authorList>
    </citation>
    <scope>NUCLEOTIDE SEQUENCE [LARGE SCALE GENOMIC DNA]</scope>
    <source>
        <strain evidence="2 3">DSM 22130</strain>
    </source>
</reference>
<keyword evidence="3" id="KW-1185">Reference proteome</keyword>
<dbReference type="RefSeq" id="WP_131171523.1">
    <property type="nucleotide sequence ID" value="NZ_FXTL01000004.1"/>
</dbReference>
<gene>
    <name evidence="2" type="ORF">ET996_05400</name>
</gene>
<proteinExistence type="predicted"/>
<feature type="compositionally biased region" description="Gly residues" evidence="1">
    <location>
        <begin position="142"/>
        <end position="151"/>
    </location>
</feature>
<dbReference type="EMBL" id="SDMR01000004">
    <property type="protein sequence ID" value="TBT95530.1"/>
    <property type="molecule type" value="Genomic_DNA"/>
</dbReference>
<organism evidence="2 3">
    <name type="scientific">Propioniciclava tarda</name>
    <dbReference type="NCBI Taxonomy" id="433330"/>
    <lineage>
        <taxon>Bacteria</taxon>
        <taxon>Bacillati</taxon>
        <taxon>Actinomycetota</taxon>
        <taxon>Actinomycetes</taxon>
        <taxon>Propionibacteriales</taxon>
        <taxon>Propionibacteriaceae</taxon>
        <taxon>Propioniciclava</taxon>
    </lineage>
</organism>
<evidence type="ECO:0000313" key="3">
    <source>
        <dbReference type="Proteomes" id="UP000291933"/>
    </source>
</evidence>
<feature type="region of interest" description="Disordered" evidence="1">
    <location>
        <begin position="61"/>
        <end position="84"/>
    </location>
</feature>
<accession>A0A4Q9KNG7</accession>
<name>A0A4Q9KNG7_PROTD</name>
<comment type="caution">
    <text evidence="2">The sequence shown here is derived from an EMBL/GenBank/DDBJ whole genome shotgun (WGS) entry which is preliminary data.</text>
</comment>
<protein>
    <submittedName>
        <fullName evidence="2">Uncharacterized protein</fullName>
    </submittedName>
</protein>
<sequence>MPESVHLDDLKAMGDAWRRFGSTADLVPHLQSLPTVVACGASGPLVVADCGPHGWVVFDDDRTPPASAPLPDAPGSARPTAGPDPGVLAKIEQIKALAHDESVPPEERFKRLKAMTQALAAQGAARPGAGRGALGAPTRNATGGGGGGGGSASKKRCSVPDSDDGVLVSSGNEPWLRHLQDRLEASGYRVTTLVGAGVETYRTLPSGGVLLINAHSAPAWSLFNRGREFAIWTADQVNLDLERRWAREIADGDIIKYFRGDPLDFAHYAITDAFVAKHFPAMPANSLVVLESCHGGAAGAAPLRKALHAKGADVVAGWSWKVPDQLGGGTQWFLFDRLTGGGDAVDVDLTGYGGTWLHVPSERDATGFEQRAFDWPHVETDMLSKGLGVFHSPDLSYLTRLIFEPGAGSLGPLRPSIATMTVDESTSLLTITGLFGKGPYTGARRVTVDGIDVGWSRWDDDEIECGPLPRSGAGSCGDVVVHIGRRTSNAAPLTSWTSTFTLSCRQPGKKRPFAVLTGPITLRGDVHASRDLPGRRPSSRTMVVQLVLDDAATASFTLGGTHQAGQFSYAWSFEGTVKPGASPDGSIVAWLKAVGADVTRPAMWLEASGFAAPLGSLVLKDLAAGKRYDLQAVMMSVDITGDADLLKGSVTWAPGSFGVPGGKRQGTMSWGVEPPVDFPATFEWTDFVVTHAPTADTPA</sequence>
<feature type="region of interest" description="Disordered" evidence="1">
    <location>
        <begin position="122"/>
        <end position="164"/>
    </location>
</feature>
<evidence type="ECO:0000313" key="2">
    <source>
        <dbReference type="EMBL" id="TBT95530.1"/>
    </source>
</evidence>
<dbReference type="AlphaFoldDB" id="A0A4Q9KNG7"/>
<evidence type="ECO:0000256" key="1">
    <source>
        <dbReference type="SAM" id="MobiDB-lite"/>
    </source>
</evidence>